<proteinExistence type="predicted"/>
<keyword evidence="2" id="KW-1185">Reference proteome</keyword>
<evidence type="ECO:0000313" key="1">
    <source>
        <dbReference type="EMBL" id="CAG8487480.1"/>
    </source>
</evidence>
<organism evidence="1 2">
    <name type="scientific">Scutellospora calospora</name>
    <dbReference type="NCBI Taxonomy" id="85575"/>
    <lineage>
        <taxon>Eukaryota</taxon>
        <taxon>Fungi</taxon>
        <taxon>Fungi incertae sedis</taxon>
        <taxon>Mucoromycota</taxon>
        <taxon>Glomeromycotina</taxon>
        <taxon>Glomeromycetes</taxon>
        <taxon>Diversisporales</taxon>
        <taxon>Gigasporaceae</taxon>
        <taxon>Scutellospora</taxon>
    </lineage>
</organism>
<reference evidence="1" key="1">
    <citation type="submission" date="2021-06" db="EMBL/GenBank/DDBJ databases">
        <authorList>
            <person name="Kallberg Y."/>
            <person name="Tangrot J."/>
            <person name="Rosling A."/>
        </authorList>
    </citation>
    <scope>NUCLEOTIDE SEQUENCE</scope>
    <source>
        <strain evidence="1">AU212A</strain>
    </source>
</reference>
<feature type="non-terminal residue" evidence="1">
    <location>
        <position position="1"/>
    </location>
</feature>
<sequence length="738" mass="85263">VKPCKQITIKSKSQDILSVPLDTIPLQGSKFHTLAARKLIQEIEDGNYYPIYTNNKNFIAIDSYNIEDHEKREEFEKKMAIEKYKKFDHEEKLIIELEKQKKIENKKDIELKKKSVKKIIMEFEKEAENQNAIKLEKKECEKAIIEKCKELEKQKKMELKKEQLKKEKTIVLKKQKTIQIKSSSYLATVINLSYLKKVEKLKKKPASITIGYLKLAAPNNYNWKDKYDKGREYLSKQIGDAYAEKELLDCTDNYVVENYTKKVIKDKKRMAVATIQVSTTPEKCDDIISNQNDDGSFEISETICEELESSEFPLGDFYIKSASGVFTSTPAQNLVVDIKRNLFVPWGAIKDGTKAIIAHQKSDIDQDDHQLWRHEDGWLINKQTNLCLEVDEAKAGICLSVHHKRNLNKANNQRWILTPEGHIALKSNPKFVIEVLRKGAAVKDRSCLTLTNTKSKNFKDGPNSKFVIIHKKHLDGAFIGVIRMELVSAKDLKSIDPSLAGEKSYVRIFDEDNKIIAQTKFIDNNLNPIWNEVHYLPVKNIGEKFLLDVIGYNTHTKDKSLGIYHFAVTRDFIKKISNGTQNGIDMWAKLSTKGQIFYRAKFFSLEPLPQQTPEFLKKNSFNLSTLYLIITLQTLDGSFPPSNTLAKLFGYESLGELINLYKSHCCEDRVLMINQTVWTTSMVSWFLQSMLKEYRNEWIGVYERAEQYISKEINYNLEIEKVVVTTGKKAVHERFEIK</sequence>
<accession>A0ACA9KQF3</accession>
<dbReference type="Proteomes" id="UP000789860">
    <property type="component" value="Unassembled WGS sequence"/>
</dbReference>
<name>A0ACA9KQF3_9GLOM</name>
<evidence type="ECO:0000313" key="2">
    <source>
        <dbReference type="Proteomes" id="UP000789860"/>
    </source>
</evidence>
<comment type="caution">
    <text evidence="1">The sequence shown here is derived from an EMBL/GenBank/DDBJ whole genome shotgun (WGS) entry which is preliminary data.</text>
</comment>
<gene>
    <name evidence="1" type="ORF">SCALOS_LOCUS2690</name>
</gene>
<dbReference type="EMBL" id="CAJVPM010002506">
    <property type="protein sequence ID" value="CAG8487480.1"/>
    <property type="molecule type" value="Genomic_DNA"/>
</dbReference>
<protein>
    <submittedName>
        <fullName evidence="1">11492_t:CDS:1</fullName>
    </submittedName>
</protein>